<dbReference type="InterPro" id="IPR058033">
    <property type="entry name" value="ARM_TBCD_2nd"/>
</dbReference>
<dbReference type="WBParaSite" id="SMUV_0001101301-mRNA-1">
    <property type="protein sequence ID" value="SMUV_0001101301-mRNA-1"/>
    <property type="gene ID" value="SMUV_0001101301"/>
</dbReference>
<dbReference type="AlphaFoldDB" id="A0A0N5B161"/>
<keyword evidence="1" id="KW-0732">Signal</keyword>
<dbReference type="Pfam" id="PF25767">
    <property type="entry name" value="ARM_TBCD_2nd"/>
    <property type="match status" value="1"/>
</dbReference>
<evidence type="ECO:0000256" key="1">
    <source>
        <dbReference type="SAM" id="SignalP"/>
    </source>
</evidence>
<evidence type="ECO:0000259" key="2">
    <source>
        <dbReference type="Pfam" id="PF25767"/>
    </source>
</evidence>
<dbReference type="GO" id="GO:0007023">
    <property type="term" value="P:post-chaperonin tubulin folding pathway"/>
    <property type="evidence" value="ECO:0007669"/>
    <property type="project" value="InterPro"/>
</dbReference>
<name>A0A0N5B161_9BILA</name>
<dbReference type="GO" id="GO:0005096">
    <property type="term" value="F:GTPase activator activity"/>
    <property type="evidence" value="ECO:0007669"/>
    <property type="project" value="InterPro"/>
</dbReference>
<dbReference type="InterPro" id="IPR011989">
    <property type="entry name" value="ARM-like"/>
</dbReference>
<proteinExistence type="predicted"/>
<organism evidence="3 4">
    <name type="scientific">Syphacia muris</name>
    <dbReference type="NCBI Taxonomy" id="451379"/>
    <lineage>
        <taxon>Eukaryota</taxon>
        <taxon>Metazoa</taxon>
        <taxon>Ecdysozoa</taxon>
        <taxon>Nematoda</taxon>
        <taxon>Chromadorea</taxon>
        <taxon>Rhabditida</taxon>
        <taxon>Spirurina</taxon>
        <taxon>Oxyuridomorpha</taxon>
        <taxon>Oxyuroidea</taxon>
        <taxon>Oxyuridae</taxon>
        <taxon>Syphacia</taxon>
    </lineage>
</organism>
<dbReference type="PANTHER" id="PTHR12658">
    <property type="entry name" value="BETA-TUBULIN COFACTOR D"/>
    <property type="match status" value="1"/>
</dbReference>
<dbReference type="Gene3D" id="1.25.10.10">
    <property type="entry name" value="Leucine-rich Repeat Variant"/>
    <property type="match status" value="2"/>
</dbReference>
<feature type="signal peptide" evidence="1">
    <location>
        <begin position="1"/>
        <end position="19"/>
    </location>
</feature>
<reference evidence="4" key="1">
    <citation type="submission" date="2017-02" db="UniProtKB">
        <authorList>
            <consortium name="WormBaseParasite"/>
        </authorList>
    </citation>
    <scope>IDENTIFICATION</scope>
</reference>
<evidence type="ECO:0000313" key="3">
    <source>
        <dbReference type="Proteomes" id="UP000046393"/>
    </source>
</evidence>
<dbReference type="STRING" id="451379.A0A0N5B161"/>
<dbReference type="Proteomes" id="UP000046393">
    <property type="component" value="Unplaced"/>
</dbReference>
<feature type="chain" id="PRO_5005893604" evidence="1">
    <location>
        <begin position="20"/>
        <end position="908"/>
    </location>
</feature>
<dbReference type="GO" id="GO:0016328">
    <property type="term" value="C:lateral plasma membrane"/>
    <property type="evidence" value="ECO:0007669"/>
    <property type="project" value="TreeGrafter"/>
</dbReference>
<dbReference type="SUPFAM" id="SSF48371">
    <property type="entry name" value="ARM repeat"/>
    <property type="match status" value="1"/>
</dbReference>
<accession>A0A0N5B161</accession>
<evidence type="ECO:0000313" key="4">
    <source>
        <dbReference type="WBParaSite" id="SMUV_0001101301-mRNA-1"/>
    </source>
</evidence>
<dbReference type="GO" id="GO:0070830">
    <property type="term" value="P:bicellular tight junction assembly"/>
    <property type="evidence" value="ECO:0007669"/>
    <property type="project" value="TreeGrafter"/>
</dbReference>
<sequence length="908" mass="102324">MRLCKCIFVSGMIVLVAMQKNLLEALSGIVLPEVDEPESDEIQLKAFTAAHKDEFRFITLLDLYQEQPTLLDCCLNDIVLKLLPYIHFLDEGQTKLDQLSSCTFKLLSHLAKVRGYKSFCVYLPHEVSYLEKVLSSLERLSDDFHAHYVLLLWLVIICKNPFSLNRFAPNAKDPLHTAQRIISVALSYLSKAVDRCHPVAALLLAITVCRAETCAVLLPSLVKNSVENLQNCGEKSSVNAKLIGNLYLLVAIFKQGQRKDLLPLTPLVLQSLDFMLYMNNVDFIVKKLVTKLVQRVGMVFLKPKVALWRYNRGNRILTFDNRETGSNINGNRGDEEDLGEDDCYNIPEKELEAILDIILMSLRDCDTGVRWSAAKGVGRIASRLPKILAEEVVRSIIGNNFNDVFAHAAWHGGCLAIAELARRGYLPADLLPEVVKILEKALVYEEPRGRYALGANVRDAACYIAWALARAFRVSDLALYLLDIATALVCVALFDREINVRRAASAAFQENVGRQGSIPNGIEILTKIDFYAVGQRNRTYVEIACEIAEYSNYTLPIIEHLLFKKVCHWDEKLRFLAAESLRRLAKKHGSLIYKQVPQYVLPLLDHKFPAQRQGGILALGEILSGLHESGFELSSEILKKAAEVPPQYYSLCEKKSRITGGFLIRRAINTFIQLLSPVIPLSLIPVDDWLKAVELNISDTNEEMRRAAGYAAVAYFDLFKQPEDVKKLASRVTEQYLSEFLRADSETHRQGIALLLSCLHTPVLLEICNGVYVYEQIIITLTSVIKKRNSLDSLWAFGRQEALKAITEIALKVGINNLGNLEQFTYCILNAMDDYTISRKGDIGRFLRESSMQSLSLIVPKINDKCLQMKIIDKSICKIVQQSCEKIDSVRVDFWTTLNVLLMLINVT</sequence>
<dbReference type="GO" id="GO:0000226">
    <property type="term" value="P:microtubule cytoskeleton organization"/>
    <property type="evidence" value="ECO:0007669"/>
    <property type="project" value="TreeGrafter"/>
</dbReference>
<dbReference type="InterPro" id="IPR033162">
    <property type="entry name" value="TBCD"/>
</dbReference>
<protein>
    <submittedName>
        <fullName evidence="4">Tubulin-specific chaperone D</fullName>
    </submittedName>
</protein>
<dbReference type="GO" id="GO:0048487">
    <property type="term" value="F:beta-tubulin binding"/>
    <property type="evidence" value="ECO:0007669"/>
    <property type="project" value="InterPro"/>
</dbReference>
<dbReference type="GO" id="GO:0034333">
    <property type="term" value="P:adherens junction assembly"/>
    <property type="evidence" value="ECO:0007669"/>
    <property type="project" value="TreeGrafter"/>
</dbReference>
<dbReference type="GO" id="GO:0007021">
    <property type="term" value="P:tubulin complex assembly"/>
    <property type="evidence" value="ECO:0007669"/>
    <property type="project" value="InterPro"/>
</dbReference>
<feature type="domain" description="Tubulin-folding cofactor D ARM repeats" evidence="2">
    <location>
        <begin position="285"/>
        <end position="522"/>
    </location>
</feature>
<dbReference type="PANTHER" id="PTHR12658:SF0">
    <property type="entry name" value="TUBULIN-SPECIFIC CHAPERONE D"/>
    <property type="match status" value="1"/>
</dbReference>
<dbReference type="Pfam" id="PF23579">
    <property type="entry name" value="ARM_TBCD"/>
    <property type="match status" value="1"/>
</dbReference>
<keyword evidence="3" id="KW-1185">Reference proteome</keyword>
<dbReference type="InterPro" id="IPR016024">
    <property type="entry name" value="ARM-type_fold"/>
</dbReference>